<keyword evidence="6" id="KW-0805">Transcription regulation</keyword>
<dbReference type="AlphaFoldDB" id="A0A8R2M9H6"/>
<keyword evidence="12" id="KW-1185">Reference proteome</keyword>
<feature type="domain" description="C2H2-type" evidence="10">
    <location>
        <begin position="146"/>
        <end position="173"/>
    </location>
</feature>
<evidence type="ECO:0000256" key="3">
    <source>
        <dbReference type="ARBA" id="ARBA00022737"/>
    </source>
</evidence>
<dbReference type="SMART" id="SM00355">
    <property type="entry name" value="ZnF_C2H2"/>
    <property type="match status" value="7"/>
</dbReference>
<feature type="domain" description="C2H2-type" evidence="10">
    <location>
        <begin position="27"/>
        <end position="55"/>
    </location>
</feature>
<dbReference type="GO" id="GO:0045893">
    <property type="term" value="P:positive regulation of DNA-templated transcription"/>
    <property type="evidence" value="ECO:0007669"/>
    <property type="project" value="UniProtKB-ARBA"/>
</dbReference>
<keyword evidence="8" id="KW-0539">Nucleus</keyword>
<dbReference type="InterPro" id="IPR050636">
    <property type="entry name" value="C2H2-ZF_domain-containing"/>
</dbReference>
<comment type="subcellular location">
    <subcellularLocation>
        <location evidence="1">Nucleus</location>
    </subcellularLocation>
</comment>
<feature type="domain" description="C2H2-type" evidence="10">
    <location>
        <begin position="57"/>
        <end position="84"/>
    </location>
</feature>
<feature type="domain" description="C2H2-type" evidence="10">
    <location>
        <begin position="174"/>
        <end position="201"/>
    </location>
</feature>
<feature type="domain" description="C2H2-type" evidence="10">
    <location>
        <begin position="85"/>
        <end position="113"/>
    </location>
</feature>
<evidence type="ECO:0000259" key="10">
    <source>
        <dbReference type="PROSITE" id="PS50157"/>
    </source>
</evidence>
<evidence type="ECO:0000313" key="12">
    <source>
        <dbReference type="Proteomes" id="UP000005204"/>
    </source>
</evidence>
<dbReference type="SUPFAM" id="SSF57667">
    <property type="entry name" value="beta-beta-alpha zinc fingers"/>
    <property type="match status" value="4"/>
</dbReference>
<sequence>MLLTKGRTYKTSGEILRHKRIHKSAELICSYECGYRTSYRGALKTHEKTHQPSQYNYKCETCGKGFQVLTMYKQHQNVHEGLKPFVCSMCGVAFHMDRYLKAHLQNVHNKSTNGKCFICIHCCLPLDSLLELKMHKIEKHGLRTTCLCDVCGKVFKNTERLKNHKTTHSKLKPYTCGVCNKTFAKKFHLKVHENTHTGERKHSCGVCGQSFVQRSSLLRHNKRRHQDLKSANEKLEHNM</sequence>
<dbReference type="Gene3D" id="3.30.160.60">
    <property type="entry name" value="Classic Zinc Finger"/>
    <property type="match status" value="5"/>
</dbReference>
<evidence type="ECO:0000256" key="1">
    <source>
        <dbReference type="ARBA" id="ARBA00004123"/>
    </source>
</evidence>
<dbReference type="GO" id="GO:0008270">
    <property type="term" value="F:zinc ion binding"/>
    <property type="evidence" value="ECO:0007669"/>
    <property type="project" value="UniProtKB-KW"/>
</dbReference>
<keyword evidence="3" id="KW-0677">Repeat</keyword>
<dbReference type="GeneID" id="101746135"/>
<keyword evidence="7" id="KW-0804">Transcription</keyword>
<dbReference type="InterPro" id="IPR013087">
    <property type="entry name" value="Znf_C2H2_type"/>
</dbReference>
<feature type="domain" description="C2H2-type" evidence="10">
    <location>
        <begin position="202"/>
        <end position="230"/>
    </location>
</feature>
<protein>
    <recommendedName>
        <fullName evidence="10">C2H2-type domain-containing protein</fullName>
    </recommendedName>
</protein>
<dbReference type="PROSITE" id="PS00028">
    <property type="entry name" value="ZINC_FINGER_C2H2_1"/>
    <property type="match status" value="5"/>
</dbReference>
<dbReference type="PROSITE" id="PS50157">
    <property type="entry name" value="ZINC_FINGER_C2H2_2"/>
    <property type="match status" value="6"/>
</dbReference>
<evidence type="ECO:0000256" key="9">
    <source>
        <dbReference type="PROSITE-ProRule" id="PRU00042"/>
    </source>
</evidence>
<dbReference type="GO" id="GO:0005694">
    <property type="term" value="C:chromosome"/>
    <property type="evidence" value="ECO:0007669"/>
    <property type="project" value="UniProtKB-ARBA"/>
</dbReference>
<reference evidence="12" key="1">
    <citation type="journal article" date="2008" name="Insect Biochem. Mol. Biol.">
        <title>The genome of a lepidopteran model insect, the silkworm Bombyx mori.</title>
        <authorList>
            <consortium name="International Silkworm Genome Consortium"/>
        </authorList>
    </citation>
    <scope>NUCLEOTIDE SEQUENCE [LARGE SCALE GENOMIC DNA]</scope>
    <source>
        <strain evidence="12">p50T</strain>
    </source>
</reference>
<keyword evidence="5" id="KW-0862">Zinc</keyword>
<dbReference type="InterPro" id="IPR036236">
    <property type="entry name" value="Znf_C2H2_sf"/>
</dbReference>
<evidence type="ECO:0000256" key="7">
    <source>
        <dbReference type="ARBA" id="ARBA00023163"/>
    </source>
</evidence>
<organism evidence="11 12">
    <name type="scientific">Bombyx mori</name>
    <name type="common">Silk moth</name>
    <dbReference type="NCBI Taxonomy" id="7091"/>
    <lineage>
        <taxon>Eukaryota</taxon>
        <taxon>Metazoa</taxon>
        <taxon>Ecdysozoa</taxon>
        <taxon>Arthropoda</taxon>
        <taxon>Hexapoda</taxon>
        <taxon>Insecta</taxon>
        <taxon>Pterygota</taxon>
        <taxon>Neoptera</taxon>
        <taxon>Endopterygota</taxon>
        <taxon>Lepidoptera</taxon>
        <taxon>Glossata</taxon>
        <taxon>Ditrysia</taxon>
        <taxon>Bombycoidea</taxon>
        <taxon>Bombycidae</taxon>
        <taxon>Bombycinae</taxon>
        <taxon>Bombyx</taxon>
    </lineage>
</organism>
<reference evidence="11" key="2">
    <citation type="submission" date="2022-06" db="UniProtKB">
        <authorList>
            <consortium name="EnsemblMetazoa"/>
        </authorList>
    </citation>
    <scope>IDENTIFICATION</scope>
    <source>
        <strain evidence="11">p50T (Dazao)</strain>
    </source>
</reference>
<dbReference type="PANTHER" id="PTHR47772">
    <property type="entry name" value="ZINC FINGER PROTEIN 200"/>
    <property type="match status" value="1"/>
</dbReference>
<proteinExistence type="predicted"/>
<evidence type="ECO:0000256" key="4">
    <source>
        <dbReference type="ARBA" id="ARBA00022771"/>
    </source>
</evidence>
<keyword evidence="4 9" id="KW-0863">Zinc-finger</keyword>
<keyword evidence="2" id="KW-0479">Metal-binding</keyword>
<dbReference type="FunFam" id="3.30.160.60:FF:000145">
    <property type="entry name" value="Zinc finger protein 574"/>
    <property type="match status" value="1"/>
</dbReference>
<dbReference type="GO" id="GO:0005634">
    <property type="term" value="C:nucleus"/>
    <property type="evidence" value="ECO:0007669"/>
    <property type="project" value="UniProtKB-SubCell"/>
</dbReference>
<evidence type="ECO:0000256" key="8">
    <source>
        <dbReference type="ARBA" id="ARBA00023242"/>
    </source>
</evidence>
<dbReference type="FunFam" id="3.30.160.60:FF:001732">
    <property type="entry name" value="Zgc:162936"/>
    <property type="match status" value="1"/>
</dbReference>
<name>A0A8R2M9H6_BOMMO</name>
<dbReference type="RefSeq" id="XP_037876912.1">
    <property type="nucleotide sequence ID" value="XM_038020984.2"/>
</dbReference>
<dbReference type="Pfam" id="PF00096">
    <property type="entry name" value="zf-C2H2"/>
    <property type="match status" value="4"/>
</dbReference>
<dbReference type="PANTHER" id="PTHR47772:SF4">
    <property type="entry name" value="ZFP64 ZINC FINGER PROTEIN"/>
    <property type="match status" value="1"/>
</dbReference>
<accession>A0A8R2M9H6</accession>
<evidence type="ECO:0000256" key="6">
    <source>
        <dbReference type="ARBA" id="ARBA00023015"/>
    </source>
</evidence>
<dbReference type="GO" id="GO:0043565">
    <property type="term" value="F:sequence-specific DNA binding"/>
    <property type="evidence" value="ECO:0007669"/>
    <property type="project" value="UniProtKB-ARBA"/>
</dbReference>
<evidence type="ECO:0000256" key="2">
    <source>
        <dbReference type="ARBA" id="ARBA00022723"/>
    </source>
</evidence>
<dbReference type="Proteomes" id="UP000005204">
    <property type="component" value="Unassembled WGS sequence"/>
</dbReference>
<evidence type="ECO:0000256" key="5">
    <source>
        <dbReference type="ARBA" id="ARBA00022833"/>
    </source>
</evidence>
<evidence type="ECO:0000313" key="11">
    <source>
        <dbReference type="EnsemblMetazoa" id="XP_037876912.1"/>
    </source>
</evidence>
<dbReference type="EnsemblMetazoa" id="XM_038020984.1">
    <property type="protein sequence ID" value="XP_037876912.1"/>
    <property type="gene ID" value="LOC101746135"/>
</dbReference>